<evidence type="ECO:0000313" key="5">
    <source>
        <dbReference type="EMBL" id="KVH90884.1"/>
    </source>
</evidence>
<dbReference type="EMBL" id="LEKV01005088">
    <property type="protein sequence ID" value="KVH90884.1"/>
    <property type="molecule type" value="Genomic_DNA"/>
</dbReference>
<keyword evidence="6" id="KW-1185">Reference proteome</keyword>
<reference evidence="5 6" key="1">
    <citation type="journal article" date="2016" name="Sci. Rep.">
        <title>The genome sequence of the outbreeding globe artichoke constructed de novo incorporating a phase-aware low-pass sequencing strategy of F1 progeny.</title>
        <authorList>
            <person name="Scaglione D."/>
            <person name="Reyes-Chin-Wo S."/>
            <person name="Acquadro A."/>
            <person name="Froenicke L."/>
            <person name="Portis E."/>
            <person name="Beitel C."/>
            <person name="Tirone M."/>
            <person name="Mauro R."/>
            <person name="Lo Monaco A."/>
            <person name="Mauromicale G."/>
            <person name="Faccioli P."/>
            <person name="Cattivelli L."/>
            <person name="Rieseberg L."/>
            <person name="Michelmore R."/>
            <person name="Lanteri S."/>
        </authorList>
    </citation>
    <scope>NUCLEOTIDE SEQUENCE [LARGE SCALE GENOMIC DNA]</scope>
    <source>
        <strain evidence="5">2C</strain>
    </source>
</reference>
<comment type="caution">
    <text evidence="5">The sequence shown here is derived from an EMBL/GenBank/DDBJ whole genome shotgun (WGS) entry which is preliminary data.</text>
</comment>
<comment type="subcellular location">
    <subcellularLocation>
        <location evidence="4">Secreted</location>
        <location evidence="4">Extracellular space</location>
        <location evidence="4">Apoplast</location>
    </subcellularLocation>
</comment>
<comment type="subunit">
    <text evidence="2 4">Homodimer.</text>
</comment>
<comment type="similarity">
    <text evidence="1 4">Belongs to the plant dirigent protein family.</text>
</comment>
<dbReference type="Proteomes" id="UP000243975">
    <property type="component" value="Unassembled WGS sequence"/>
</dbReference>
<dbReference type="Pfam" id="PF03018">
    <property type="entry name" value="Dirigent"/>
    <property type="match status" value="1"/>
</dbReference>
<keyword evidence="4" id="KW-0052">Apoplast</keyword>
<keyword evidence="3 4" id="KW-0964">Secreted</keyword>
<sequence>MVGRAQGLYGVASQEETSMLVAMNFMFTTGKYNGSTLMVFGRNPVYQKVREMPVVGGSGLFRFASVQARTYGLNTKIADTIVRLQKGWGGGFDSFLSLILSMSWPHFVWVRKALDEIRA</sequence>
<evidence type="ECO:0000313" key="6">
    <source>
        <dbReference type="Proteomes" id="UP000243975"/>
    </source>
</evidence>
<dbReference type="InterPro" id="IPR004265">
    <property type="entry name" value="Dirigent"/>
</dbReference>
<dbReference type="Gramene" id="KVH90884">
    <property type="protein sequence ID" value="KVH90884"/>
    <property type="gene ID" value="Ccrd_007131"/>
</dbReference>
<dbReference type="InterPro" id="IPR044859">
    <property type="entry name" value="Allene_oxi_cyc_Dirigent"/>
</dbReference>
<dbReference type="PANTHER" id="PTHR21495">
    <property type="entry name" value="NUCLEOPORIN-RELATED"/>
    <property type="match status" value="1"/>
</dbReference>
<dbReference type="AlphaFoldDB" id="A0A103XHQ7"/>
<comment type="function">
    <text evidence="4">Dirigent proteins impart stereoselectivity on the phenoxy radical-coupling reaction, yielding optically active lignans from two molecules of coniferyl alcohol in the biosynthesis of lignans, flavonolignans, and alkaloids and thus plays a central role in plant secondary metabolism.</text>
</comment>
<accession>A0A103XHQ7</accession>
<dbReference type="GO" id="GO:0009699">
    <property type="term" value="P:phenylpropanoid biosynthetic process"/>
    <property type="evidence" value="ECO:0007669"/>
    <property type="project" value="UniProtKB-ARBA"/>
</dbReference>
<dbReference type="STRING" id="59895.A0A103XHQ7"/>
<organism evidence="5 6">
    <name type="scientific">Cynara cardunculus var. scolymus</name>
    <name type="common">Globe artichoke</name>
    <name type="synonym">Cynara scolymus</name>
    <dbReference type="NCBI Taxonomy" id="59895"/>
    <lineage>
        <taxon>Eukaryota</taxon>
        <taxon>Viridiplantae</taxon>
        <taxon>Streptophyta</taxon>
        <taxon>Embryophyta</taxon>
        <taxon>Tracheophyta</taxon>
        <taxon>Spermatophyta</taxon>
        <taxon>Magnoliopsida</taxon>
        <taxon>eudicotyledons</taxon>
        <taxon>Gunneridae</taxon>
        <taxon>Pentapetalae</taxon>
        <taxon>asterids</taxon>
        <taxon>campanulids</taxon>
        <taxon>Asterales</taxon>
        <taxon>Asteraceae</taxon>
        <taxon>Carduoideae</taxon>
        <taxon>Cardueae</taxon>
        <taxon>Carduinae</taxon>
        <taxon>Cynara</taxon>
    </lineage>
</organism>
<protein>
    <recommendedName>
        <fullName evidence="4">Dirigent protein</fullName>
    </recommendedName>
</protein>
<proteinExistence type="inferred from homology"/>
<gene>
    <name evidence="5" type="ORF">Ccrd_007131</name>
</gene>
<evidence type="ECO:0000256" key="2">
    <source>
        <dbReference type="ARBA" id="ARBA00011738"/>
    </source>
</evidence>
<dbReference type="GO" id="GO:0048046">
    <property type="term" value="C:apoplast"/>
    <property type="evidence" value="ECO:0007669"/>
    <property type="project" value="UniProtKB-SubCell"/>
</dbReference>
<evidence type="ECO:0000256" key="4">
    <source>
        <dbReference type="RuleBase" id="RU363099"/>
    </source>
</evidence>
<evidence type="ECO:0000256" key="3">
    <source>
        <dbReference type="ARBA" id="ARBA00022525"/>
    </source>
</evidence>
<name>A0A103XHQ7_CYNCS</name>
<evidence type="ECO:0000256" key="1">
    <source>
        <dbReference type="ARBA" id="ARBA00010746"/>
    </source>
</evidence>
<dbReference type="Gene3D" id="2.40.480.10">
    <property type="entry name" value="Allene oxide cyclase-like"/>
    <property type="match status" value="1"/>
</dbReference>